<name>A0AAN7QB20_9COLE</name>
<evidence type="ECO:0000313" key="3">
    <source>
        <dbReference type="Proteomes" id="UP001353858"/>
    </source>
</evidence>
<proteinExistence type="predicted"/>
<dbReference type="EMBL" id="JARPUR010000001">
    <property type="protein sequence ID" value="KAK4886070.1"/>
    <property type="molecule type" value="Genomic_DNA"/>
</dbReference>
<feature type="compositionally biased region" description="Basic residues" evidence="1">
    <location>
        <begin position="203"/>
        <end position="212"/>
    </location>
</feature>
<dbReference type="AlphaFoldDB" id="A0AAN7QB20"/>
<protein>
    <submittedName>
        <fullName evidence="2">Uncharacterized protein</fullName>
    </submittedName>
</protein>
<evidence type="ECO:0000256" key="1">
    <source>
        <dbReference type="SAM" id="MobiDB-lite"/>
    </source>
</evidence>
<evidence type="ECO:0000313" key="2">
    <source>
        <dbReference type="EMBL" id="KAK4886070.1"/>
    </source>
</evidence>
<reference evidence="3" key="1">
    <citation type="submission" date="2023-01" db="EMBL/GenBank/DDBJ databases">
        <title>Key to firefly adult light organ development and bioluminescence: homeobox transcription factors regulate luciferase expression and transportation to peroxisome.</title>
        <authorList>
            <person name="Fu X."/>
        </authorList>
    </citation>
    <scope>NUCLEOTIDE SEQUENCE [LARGE SCALE GENOMIC DNA]</scope>
</reference>
<gene>
    <name evidence="2" type="ORF">RN001_002341</name>
</gene>
<dbReference type="InterPro" id="IPR033602">
    <property type="entry name" value="CIMAP3"/>
</dbReference>
<organism evidence="2 3">
    <name type="scientific">Aquatica leii</name>
    <dbReference type="NCBI Taxonomy" id="1421715"/>
    <lineage>
        <taxon>Eukaryota</taxon>
        <taxon>Metazoa</taxon>
        <taxon>Ecdysozoa</taxon>
        <taxon>Arthropoda</taxon>
        <taxon>Hexapoda</taxon>
        <taxon>Insecta</taxon>
        <taxon>Pterygota</taxon>
        <taxon>Neoptera</taxon>
        <taxon>Endopterygota</taxon>
        <taxon>Coleoptera</taxon>
        <taxon>Polyphaga</taxon>
        <taxon>Elateriformia</taxon>
        <taxon>Elateroidea</taxon>
        <taxon>Lampyridae</taxon>
        <taxon>Luciolinae</taxon>
        <taxon>Aquatica</taxon>
    </lineage>
</organism>
<dbReference type="GO" id="GO:0031344">
    <property type="term" value="P:regulation of cell projection organization"/>
    <property type="evidence" value="ECO:0007669"/>
    <property type="project" value="TreeGrafter"/>
</dbReference>
<feature type="region of interest" description="Disordered" evidence="1">
    <location>
        <begin position="181"/>
        <end position="220"/>
    </location>
</feature>
<accession>A0AAN7QB20</accession>
<sequence length="234" mass="26484">MEADTGGHRSPEDTSVDMTISVNAVRSKRGVASLANKTKRWSDKVLMRVPSPTRYTIEFPKTFKQNFVPFNQTLGKEYEITSKTPGPGMYNTEKKCCRRTNIDYNFGFPKLVPAVEIECNPLPTSRCTVPKNTVDQAVEESREEWNSRQEICQVETIVPVGPGGSEDVEDTLSPEVNKEQDDVFPVPVDSDGIDQPAEDVQRRYPKRERKSKTLGNQIYPPSLHAFRQEVPYDI</sequence>
<dbReference type="Proteomes" id="UP001353858">
    <property type="component" value="Unassembled WGS sequence"/>
</dbReference>
<dbReference type="GO" id="GO:0008092">
    <property type="term" value="F:cytoskeletal protein binding"/>
    <property type="evidence" value="ECO:0007669"/>
    <property type="project" value="TreeGrafter"/>
</dbReference>
<comment type="caution">
    <text evidence="2">The sequence shown here is derived from an EMBL/GenBank/DDBJ whole genome shotgun (WGS) entry which is preliminary data.</text>
</comment>
<dbReference type="PANTHER" id="PTHR31508">
    <property type="entry name" value="PROTEIN PITCHFORK"/>
    <property type="match status" value="1"/>
</dbReference>
<keyword evidence="3" id="KW-1185">Reference proteome</keyword>
<dbReference type="PANTHER" id="PTHR31508:SF2">
    <property type="entry name" value="PROTEIN PITCHFORK"/>
    <property type="match status" value="1"/>
</dbReference>